<reference evidence="3 4" key="1">
    <citation type="submission" date="2021-07" db="EMBL/GenBank/DDBJ databases">
        <title>Paraburkholderia edwinii protects Aspergillus sp. from phenazines by acting as a toxin sponge.</title>
        <authorList>
            <person name="Dahlstrom K.M."/>
            <person name="Newman D.K."/>
        </authorList>
    </citation>
    <scope>NUCLEOTIDE SEQUENCE [LARGE SCALE GENOMIC DNA]</scope>
    <source>
        <strain evidence="3 4">Pe01</strain>
    </source>
</reference>
<dbReference type="Gene3D" id="1.10.10.1100">
    <property type="entry name" value="BFD-like [2Fe-2S]-binding domain"/>
    <property type="match status" value="1"/>
</dbReference>
<sequence length="447" mass="47227">MNRQHYDVVIVGAGPAGLSAARAAAQAQGHAHVRIAVLDDNPRAGGQVWRHGPSHPPAPALNERLDALRGTNSVDIFSSARVVAPLDERSLLVESVEHGALELGYERLILATGARERMLPFKGWTLPGVTGAGGLQALIKGGVPVRGERIVIAGSGPLLIASLATARQAGANVIAVVEQAPWTAVARFGAGLIATPSKLWQAAQLTRGFAGMRYWTGSVVREAIGSDRVEQIRIRRDRNADADADADIAGDVVLDCERIACGYGLVPNVTVGEALGCAIRRDPVAGSALIVDDAQRTSLAHVFAAGECTGVGGMELASVEGEIAGLQAVDAQREAAQLQTQRDRWRRFARRVETAFALGGVARTLPPDDTLFCRCEDVTCAQVREHASWRDAKLHTRCGMGPCQGRICGCAAEVYFGWNTAQARPPFSPARIGTLLEAAPDTAPTAE</sequence>
<dbReference type="SUPFAM" id="SSF51905">
    <property type="entry name" value="FAD/NAD(P)-binding domain"/>
    <property type="match status" value="1"/>
</dbReference>
<evidence type="ECO:0000313" key="4">
    <source>
        <dbReference type="Proteomes" id="UP000826462"/>
    </source>
</evidence>
<evidence type="ECO:0000256" key="1">
    <source>
        <dbReference type="ARBA" id="ARBA00023002"/>
    </source>
</evidence>
<dbReference type="InterPro" id="IPR051691">
    <property type="entry name" value="Metab_Enz_Cyan_OpOx_G3PDH"/>
</dbReference>
<dbReference type="PRINTS" id="PR00368">
    <property type="entry name" value="FADPNR"/>
</dbReference>
<dbReference type="InterPro" id="IPR023753">
    <property type="entry name" value="FAD/NAD-binding_dom"/>
</dbReference>
<dbReference type="PIRSF" id="PIRSF037495">
    <property type="entry name" value="Opine_OX_OoxA/HcnB"/>
    <property type="match status" value="1"/>
</dbReference>
<dbReference type="Gene3D" id="3.50.50.60">
    <property type="entry name" value="FAD/NAD(P)-binding domain"/>
    <property type="match status" value="2"/>
</dbReference>
<feature type="domain" description="FAD/NAD(P)-binding" evidence="2">
    <location>
        <begin position="6"/>
        <end position="318"/>
    </location>
</feature>
<dbReference type="Pfam" id="PF07992">
    <property type="entry name" value="Pyr_redox_2"/>
    <property type="match status" value="1"/>
</dbReference>
<dbReference type="InterPro" id="IPR036188">
    <property type="entry name" value="FAD/NAD-bd_sf"/>
</dbReference>
<dbReference type="PRINTS" id="PR00411">
    <property type="entry name" value="PNDRDTASEI"/>
</dbReference>
<accession>A0ABX8UT00</accession>
<organism evidence="3 4">
    <name type="scientific">Paraburkholderia edwinii</name>
    <dbReference type="NCBI Taxonomy" id="2861782"/>
    <lineage>
        <taxon>Bacteria</taxon>
        <taxon>Pseudomonadati</taxon>
        <taxon>Pseudomonadota</taxon>
        <taxon>Betaproteobacteria</taxon>
        <taxon>Burkholderiales</taxon>
        <taxon>Burkholderiaceae</taxon>
        <taxon>Paraburkholderia</taxon>
    </lineage>
</organism>
<evidence type="ECO:0000313" key="3">
    <source>
        <dbReference type="EMBL" id="QYD72156.1"/>
    </source>
</evidence>
<dbReference type="EMBL" id="CP080096">
    <property type="protein sequence ID" value="QYD72156.1"/>
    <property type="molecule type" value="Genomic_DNA"/>
</dbReference>
<keyword evidence="4" id="KW-1185">Reference proteome</keyword>
<name>A0ABX8UT00_9BURK</name>
<dbReference type="PANTHER" id="PTHR42949">
    <property type="entry name" value="ANAEROBIC GLYCEROL-3-PHOSPHATE DEHYDROGENASE SUBUNIT B"/>
    <property type="match status" value="1"/>
</dbReference>
<gene>
    <name evidence="3" type="ORF">KZJ38_35015</name>
</gene>
<dbReference type="RefSeq" id="WP_219801584.1">
    <property type="nucleotide sequence ID" value="NZ_CP080096.1"/>
</dbReference>
<evidence type="ECO:0000259" key="2">
    <source>
        <dbReference type="Pfam" id="PF07992"/>
    </source>
</evidence>
<dbReference type="InterPro" id="IPR041854">
    <property type="entry name" value="BFD-like_2Fe2S-bd_dom_sf"/>
</dbReference>
<dbReference type="Proteomes" id="UP000826462">
    <property type="component" value="Chromosome 2"/>
</dbReference>
<protein>
    <submittedName>
        <fullName evidence="3">FAD-dependent oxidoreductase</fullName>
    </submittedName>
</protein>
<dbReference type="PANTHER" id="PTHR42949:SF3">
    <property type="entry name" value="ANAEROBIC GLYCEROL-3-PHOSPHATE DEHYDROGENASE SUBUNIT B"/>
    <property type="match status" value="1"/>
</dbReference>
<proteinExistence type="predicted"/>
<keyword evidence="1" id="KW-0560">Oxidoreductase</keyword>
<dbReference type="InterPro" id="IPR017224">
    <property type="entry name" value="Opine_Oxase_asu/HCN_bsu"/>
</dbReference>